<dbReference type="PANTHER" id="PTHR31438">
    <property type="entry name" value="LYSINE N-ACYLTRANSFERASE C17G9.06C-RELATED"/>
    <property type="match status" value="1"/>
</dbReference>
<gene>
    <name evidence="4" type="ORF">SAMN05192549_102474</name>
</gene>
<evidence type="ECO:0000256" key="2">
    <source>
        <dbReference type="ARBA" id="ARBA00023251"/>
    </source>
</evidence>
<dbReference type="STRING" id="551987.SAMN05192549_102474"/>
<dbReference type="OrthoDB" id="9087497at2"/>
<feature type="domain" description="N-acetyltransferase" evidence="3">
    <location>
        <begin position="72"/>
        <end position="236"/>
    </location>
</feature>
<dbReference type="GO" id="GO:0046677">
    <property type="term" value="P:response to antibiotic"/>
    <property type="evidence" value="ECO:0007669"/>
    <property type="project" value="UniProtKB-KW"/>
</dbReference>
<dbReference type="Gene3D" id="3.40.630.30">
    <property type="match status" value="1"/>
</dbReference>
<dbReference type="PROSITE" id="PS51186">
    <property type="entry name" value="GNAT"/>
    <property type="match status" value="1"/>
</dbReference>
<dbReference type="GO" id="GO:0016410">
    <property type="term" value="F:N-acyltransferase activity"/>
    <property type="evidence" value="ECO:0007669"/>
    <property type="project" value="TreeGrafter"/>
</dbReference>
<dbReference type="PANTHER" id="PTHR31438:SF1">
    <property type="entry name" value="LYSINE N-ACYLTRANSFERASE C17G9.06C-RELATED"/>
    <property type="match status" value="1"/>
</dbReference>
<dbReference type="InterPro" id="IPR016181">
    <property type="entry name" value="Acyl_CoA_acyltransferase"/>
</dbReference>
<sequence length="247" mass="29016">MIELQAASHAEERSKPVLNQHNAHDRALWLPQAQRVFPLSFEISGGHRHPARPAQPVGVVYQRHIPWLQQTLSFRVADIDADLPHFHRWMNDPFVAEFWEEEGSLDYHRSYLERLGADPHSIPLIACLDERPIGYFEVYWAKEDRISPFCDATDFDRGWHVLIGEADCRGKAFVSAWLPSISHYLFLDDHRTHRLVIEPRSDNQRMRRNLQRSGYSLLGEFDFPHKRAVLGALPRQRFFDEQFWSPR</sequence>
<evidence type="ECO:0000256" key="1">
    <source>
        <dbReference type="ARBA" id="ARBA00004924"/>
    </source>
</evidence>
<keyword evidence="4" id="KW-0808">Transferase</keyword>
<name>A0A1M7LHN1_9BURK</name>
<dbReference type="SMART" id="SM01006">
    <property type="entry name" value="AlcB"/>
    <property type="match status" value="1"/>
</dbReference>
<evidence type="ECO:0000259" key="3">
    <source>
        <dbReference type="PROSITE" id="PS51186"/>
    </source>
</evidence>
<dbReference type="SUPFAM" id="SSF55729">
    <property type="entry name" value="Acyl-CoA N-acyltransferases (Nat)"/>
    <property type="match status" value="1"/>
</dbReference>
<dbReference type="Pfam" id="PF13523">
    <property type="entry name" value="Acetyltransf_8"/>
    <property type="match status" value="1"/>
</dbReference>
<evidence type="ECO:0000313" key="5">
    <source>
        <dbReference type="Proteomes" id="UP000184339"/>
    </source>
</evidence>
<comment type="pathway">
    <text evidence="1">Siderophore biosynthesis.</text>
</comment>
<protein>
    <submittedName>
        <fullName evidence="4">Protein N-acetyltransferase, RimJ/RimL family</fullName>
    </submittedName>
</protein>
<accession>A0A1M7LHN1</accession>
<proteinExistence type="predicted"/>
<keyword evidence="2" id="KW-0046">Antibiotic resistance</keyword>
<dbReference type="InterPro" id="IPR019432">
    <property type="entry name" value="Acyltransferase_MbtK/IucB-like"/>
</dbReference>
<dbReference type="RefSeq" id="WP_139260364.1">
    <property type="nucleotide sequence ID" value="NZ_FRCX01000002.1"/>
</dbReference>
<keyword evidence="5" id="KW-1185">Reference proteome</keyword>
<dbReference type="AlphaFoldDB" id="A0A1M7LHN1"/>
<dbReference type="GO" id="GO:0019290">
    <property type="term" value="P:siderophore biosynthetic process"/>
    <property type="evidence" value="ECO:0007669"/>
    <property type="project" value="InterPro"/>
</dbReference>
<evidence type="ECO:0000313" key="4">
    <source>
        <dbReference type="EMBL" id="SHM77676.1"/>
    </source>
</evidence>
<dbReference type="InterPro" id="IPR000182">
    <property type="entry name" value="GNAT_dom"/>
</dbReference>
<dbReference type="Proteomes" id="UP000184339">
    <property type="component" value="Unassembled WGS sequence"/>
</dbReference>
<dbReference type="EMBL" id="FRCX01000002">
    <property type="protein sequence ID" value="SHM77676.1"/>
    <property type="molecule type" value="Genomic_DNA"/>
</dbReference>
<organism evidence="4 5">
    <name type="scientific">Duganella sacchari</name>
    <dbReference type="NCBI Taxonomy" id="551987"/>
    <lineage>
        <taxon>Bacteria</taxon>
        <taxon>Pseudomonadati</taxon>
        <taxon>Pseudomonadota</taxon>
        <taxon>Betaproteobacteria</taxon>
        <taxon>Burkholderiales</taxon>
        <taxon>Oxalobacteraceae</taxon>
        <taxon>Telluria group</taxon>
        <taxon>Duganella</taxon>
    </lineage>
</organism>
<reference evidence="5" key="1">
    <citation type="submission" date="2016-11" db="EMBL/GenBank/DDBJ databases">
        <authorList>
            <person name="Varghese N."/>
            <person name="Submissions S."/>
        </authorList>
    </citation>
    <scope>NUCLEOTIDE SEQUENCE [LARGE SCALE GENOMIC DNA]</scope>
    <source>
        <strain evidence="5">Sac-22</strain>
    </source>
</reference>